<dbReference type="EMBL" id="CAJEWN010000087">
    <property type="protein sequence ID" value="CAD2161676.1"/>
    <property type="molecule type" value="Genomic_DNA"/>
</dbReference>
<protein>
    <submittedName>
        <fullName evidence="3">Uncharacterized protein</fullName>
    </submittedName>
</protein>
<dbReference type="AlphaFoldDB" id="A0A6V7UME0"/>
<evidence type="ECO:0000256" key="1">
    <source>
        <dbReference type="SAM" id="Coils"/>
    </source>
</evidence>
<proteinExistence type="predicted"/>
<organism evidence="3 4">
    <name type="scientific">Meloidogyne enterolobii</name>
    <name type="common">Root-knot nematode worm</name>
    <name type="synonym">Meloidogyne mayaguensis</name>
    <dbReference type="NCBI Taxonomy" id="390850"/>
    <lineage>
        <taxon>Eukaryota</taxon>
        <taxon>Metazoa</taxon>
        <taxon>Ecdysozoa</taxon>
        <taxon>Nematoda</taxon>
        <taxon>Chromadorea</taxon>
        <taxon>Rhabditida</taxon>
        <taxon>Tylenchina</taxon>
        <taxon>Tylenchomorpha</taxon>
        <taxon>Tylenchoidea</taxon>
        <taxon>Meloidogynidae</taxon>
        <taxon>Meloidogyninae</taxon>
        <taxon>Meloidogyne</taxon>
    </lineage>
</organism>
<reference evidence="3 4" key="1">
    <citation type="submission" date="2020-08" db="EMBL/GenBank/DDBJ databases">
        <authorList>
            <person name="Koutsovoulos G."/>
            <person name="Danchin GJ E."/>
        </authorList>
    </citation>
    <scope>NUCLEOTIDE SEQUENCE [LARGE SCALE GENOMIC DNA]</scope>
</reference>
<dbReference type="Proteomes" id="UP000580250">
    <property type="component" value="Unassembled WGS sequence"/>
</dbReference>
<feature type="chain" id="PRO_5027945878" evidence="2">
    <location>
        <begin position="19"/>
        <end position="373"/>
    </location>
</feature>
<evidence type="ECO:0000313" key="4">
    <source>
        <dbReference type="Proteomes" id="UP000580250"/>
    </source>
</evidence>
<comment type="caution">
    <text evidence="3">The sequence shown here is derived from an EMBL/GenBank/DDBJ whole genome shotgun (WGS) entry which is preliminary data.</text>
</comment>
<feature type="coiled-coil region" evidence="1">
    <location>
        <begin position="282"/>
        <end position="338"/>
    </location>
</feature>
<sequence length="373" mass="44428">MNIYFLILILTQFYLTNEMENPAPKRQKLEGESSSSKNTDKLEYVQQNIPTSPIPKMKFSLVEISFLINLLNKIGVEKIIDKSTKNIISIIEDEMNSLPKLTQTEENYLFHFNRTLNKIHKVIIYYSNMLDALPEEVYNKESSISQEKFKKVIIEKRLSDLSLTMNVEDYKDFLKKCEISVKNKDFNTNKEMYEEAMKILNKIIKSEEDYWAKRASFLMYKKCKGITNVEKNIFIFWHLIVFTQMLVKSFVEFYRKNNNYYKNELLSYYIAGLTDNREEISIKKYEKAVDELKEIADNFMSVIEKLNILQSKNIIFEFNEKKFERKNLIISLEEAEEEQSHVFNAKFSENYFTGEHKEMFIFLPLIYLDKVLK</sequence>
<keyword evidence="1" id="KW-0175">Coiled coil</keyword>
<feature type="signal peptide" evidence="2">
    <location>
        <begin position="1"/>
        <end position="18"/>
    </location>
</feature>
<name>A0A6V7UME0_MELEN</name>
<evidence type="ECO:0000313" key="3">
    <source>
        <dbReference type="EMBL" id="CAD2161676.1"/>
    </source>
</evidence>
<keyword evidence="2" id="KW-0732">Signal</keyword>
<accession>A0A6V7UME0</accession>
<gene>
    <name evidence="3" type="ORF">MENT_LOCUS14982</name>
</gene>
<evidence type="ECO:0000256" key="2">
    <source>
        <dbReference type="SAM" id="SignalP"/>
    </source>
</evidence>